<evidence type="ECO:0000313" key="2">
    <source>
        <dbReference type="Proteomes" id="UP000016761"/>
    </source>
</evidence>
<sequence length="40" mass="4563">MYSDDKKIDSYDGYNTAKVTHAALHQKTCARCCNIKQANR</sequence>
<dbReference type="PATRIC" id="fig|1354303.4.peg.89"/>
<dbReference type="AlphaFoldDB" id="U4T676"/>
<comment type="caution">
    <text evidence="1">The sequence shown here is derived from an EMBL/GenBank/DDBJ whole genome shotgun (WGS) entry which is preliminary data.</text>
</comment>
<evidence type="ECO:0000313" key="1">
    <source>
        <dbReference type="EMBL" id="ERL56892.1"/>
    </source>
</evidence>
<proteinExistence type="predicted"/>
<keyword evidence="2" id="KW-1185">Reference proteome</keyword>
<gene>
    <name evidence="1" type="ORF">M917_0089</name>
</gene>
<name>U4T676_9GAMM</name>
<dbReference type="STRING" id="1354303.M917_0089"/>
<dbReference type="Proteomes" id="UP000016761">
    <property type="component" value="Unassembled WGS sequence"/>
</dbReference>
<protein>
    <submittedName>
        <fullName evidence="1">Uncharacterized protein</fullName>
    </submittedName>
</protein>
<dbReference type="EMBL" id="AUSW01000006">
    <property type="protein sequence ID" value="ERL56892.1"/>
    <property type="molecule type" value="Genomic_DNA"/>
</dbReference>
<reference evidence="1 2" key="1">
    <citation type="journal article" date="2013" name="Genome Announc.">
        <title>Draft Genome Sequence of Psychrobacter aquaticus Strain CMS 56T, Isolated from a Cyanobacterial Mat Sample Collected from Water Bodies in the McMurdo Dry Valley Region of Antarctica.</title>
        <authorList>
            <person name="Reddy G.S."/>
            <person name="Ara S."/>
            <person name="Singh A."/>
            <person name="Kumar Pinnaka A."/>
            <person name="Shivaji S."/>
        </authorList>
    </citation>
    <scope>NUCLEOTIDE SEQUENCE [LARGE SCALE GENOMIC DNA]</scope>
    <source>
        <strain evidence="1 2">CMS 56</strain>
    </source>
</reference>
<accession>U4T676</accession>
<organism evidence="1 2">
    <name type="scientific">Psychrobacter aquaticus CMS 56</name>
    <dbReference type="NCBI Taxonomy" id="1354303"/>
    <lineage>
        <taxon>Bacteria</taxon>
        <taxon>Pseudomonadati</taxon>
        <taxon>Pseudomonadota</taxon>
        <taxon>Gammaproteobacteria</taxon>
        <taxon>Moraxellales</taxon>
        <taxon>Moraxellaceae</taxon>
        <taxon>Psychrobacter</taxon>
    </lineage>
</organism>